<dbReference type="PANTHER" id="PTHR38031:SF1">
    <property type="entry name" value="SULFUR CARRIER PROTEIN CYSO"/>
    <property type="match status" value="1"/>
</dbReference>
<dbReference type="Proteomes" id="UP000597444">
    <property type="component" value="Unassembled WGS sequence"/>
</dbReference>
<protein>
    <recommendedName>
        <fullName evidence="3">Molybdopterin synthase sulfur carrier subunit</fullName>
    </recommendedName>
</protein>
<dbReference type="InterPro" id="IPR052045">
    <property type="entry name" value="Sulfur_Carrier/Prot_Modifier"/>
</dbReference>
<keyword evidence="2" id="KW-1185">Reference proteome</keyword>
<comment type="caution">
    <text evidence="1">The sequence shown here is derived from an EMBL/GenBank/DDBJ whole genome shotgun (WGS) entry which is preliminary data.</text>
</comment>
<dbReference type="InterPro" id="IPR003749">
    <property type="entry name" value="ThiS/MoaD-like"/>
</dbReference>
<dbReference type="InterPro" id="IPR012675">
    <property type="entry name" value="Beta-grasp_dom_sf"/>
</dbReference>
<evidence type="ECO:0008006" key="3">
    <source>
        <dbReference type="Google" id="ProtNLM"/>
    </source>
</evidence>
<dbReference type="PANTHER" id="PTHR38031">
    <property type="entry name" value="SULFUR CARRIER PROTEIN SLR0821-RELATED"/>
    <property type="match status" value="1"/>
</dbReference>
<dbReference type="SUPFAM" id="SSF54285">
    <property type="entry name" value="MoaD/ThiS"/>
    <property type="match status" value="1"/>
</dbReference>
<dbReference type="RefSeq" id="WP_220205363.1">
    <property type="nucleotide sequence ID" value="NZ_BNJK01000001.1"/>
</dbReference>
<accession>A0A8J3ILL9</accession>
<dbReference type="InterPro" id="IPR016155">
    <property type="entry name" value="Mopterin_synth/thiamin_S_b"/>
</dbReference>
<dbReference type="EMBL" id="BNJK01000001">
    <property type="protein sequence ID" value="GHO94648.1"/>
    <property type="molecule type" value="Genomic_DNA"/>
</dbReference>
<evidence type="ECO:0000313" key="1">
    <source>
        <dbReference type="EMBL" id="GHO94648.1"/>
    </source>
</evidence>
<evidence type="ECO:0000313" key="2">
    <source>
        <dbReference type="Proteomes" id="UP000597444"/>
    </source>
</evidence>
<name>A0A8J3ILL9_9CHLR</name>
<dbReference type="AlphaFoldDB" id="A0A8J3ILL9"/>
<gene>
    <name evidence="1" type="ORF">KSF_046960</name>
</gene>
<dbReference type="Gene3D" id="3.10.20.30">
    <property type="match status" value="1"/>
</dbReference>
<proteinExistence type="predicted"/>
<organism evidence="1 2">
    <name type="scientific">Reticulibacter mediterranei</name>
    <dbReference type="NCBI Taxonomy" id="2778369"/>
    <lineage>
        <taxon>Bacteria</taxon>
        <taxon>Bacillati</taxon>
        <taxon>Chloroflexota</taxon>
        <taxon>Ktedonobacteria</taxon>
        <taxon>Ktedonobacterales</taxon>
        <taxon>Reticulibacteraceae</taxon>
        <taxon>Reticulibacter</taxon>
    </lineage>
</organism>
<dbReference type="Pfam" id="PF02597">
    <property type="entry name" value="ThiS"/>
    <property type="match status" value="1"/>
</dbReference>
<sequence length="90" mass="10089">MITVYIPTSLREFTNGRAMLQLTSETIAQLFETLEAQFPGIGARLYDQHGQVWPYIAVFVNGQSIGHLQQKETSLRERDEVHIIPAMAGG</sequence>
<reference evidence="1" key="1">
    <citation type="submission" date="2020-10" db="EMBL/GenBank/DDBJ databases">
        <title>Taxonomic study of unclassified bacteria belonging to the class Ktedonobacteria.</title>
        <authorList>
            <person name="Yabe S."/>
            <person name="Wang C.M."/>
            <person name="Zheng Y."/>
            <person name="Sakai Y."/>
            <person name="Cavaletti L."/>
            <person name="Monciardini P."/>
            <person name="Donadio S."/>
        </authorList>
    </citation>
    <scope>NUCLEOTIDE SEQUENCE</scope>
    <source>
        <strain evidence="1">ID150040</strain>
    </source>
</reference>